<dbReference type="Proteomes" id="UP001226434">
    <property type="component" value="Unassembled WGS sequence"/>
</dbReference>
<comment type="caution">
    <text evidence="3">The sequence shown here is derived from an EMBL/GenBank/DDBJ whole genome shotgun (WGS) entry which is preliminary data.</text>
</comment>
<keyword evidence="2 3" id="KW-0378">Hydrolase</keyword>
<dbReference type="InterPro" id="IPR050563">
    <property type="entry name" value="4-hydroxybenzoyl-CoA_TE"/>
</dbReference>
<comment type="similarity">
    <text evidence="1">Belongs to the 4-hydroxybenzoyl-CoA thioesterase family.</text>
</comment>
<dbReference type="PANTHER" id="PTHR31793">
    <property type="entry name" value="4-HYDROXYBENZOYL-COA THIOESTERASE FAMILY MEMBER"/>
    <property type="match status" value="1"/>
</dbReference>
<dbReference type="PANTHER" id="PTHR31793:SF27">
    <property type="entry name" value="NOVEL THIOESTERASE SUPERFAMILY DOMAIN AND SAPOSIN A-TYPE DOMAIN CONTAINING PROTEIN (0610012H03RIK)"/>
    <property type="match status" value="1"/>
</dbReference>
<organism evidence="3 4">
    <name type="scientific">Pinibacter soli</name>
    <dbReference type="NCBI Taxonomy" id="3044211"/>
    <lineage>
        <taxon>Bacteria</taxon>
        <taxon>Pseudomonadati</taxon>
        <taxon>Bacteroidota</taxon>
        <taxon>Chitinophagia</taxon>
        <taxon>Chitinophagales</taxon>
        <taxon>Chitinophagaceae</taxon>
        <taxon>Pinibacter</taxon>
    </lineage>
</organism>
<sequence>MQEPIGGLYEHEITIEASDIDELGHVNNIVYVRWVQEAAAAHWNYLADEETKRENAWVVVRHEVDYLSPALLTDTVVAKTWVGESAAAKSVRYVDICSATGKIFAKAKTTWCLLSAQNMRPKRIDEKMLAVLFKK</sequence>
<protein>
    <submittedName>
        <fullName evidence="3">Acyl-CoA thioesterase</fullName>
        <ecNumber evidence="3">3.1.2.-</ecNumber>
    </submittedName>
</protein>
<dbReference type="EMBL" id="JASBRG010000001">
    <property type="protein sequence ID" value="MDI3318765.1"/>
    <property type="molecule type" value="Genomic_DNA"/>
</dbReference>
<proteinExistence type="inferred from homology"/>
<dbReference type="InterPro" id="IPR029069">
    <property type="entry name" value="HotDog_dom_sf"/>
</dbReference>
<name>A0ABT6R8M1_9BACT</name>
<dbReference type="SUPFAM" id="SSF54637">
    <property type="entry name" value="Thioesterase/thiol ester dehydrase-isomerase"/>
    <property type="match status" value="1"/>
</dbReference>
<gene>
    <name evidence="3" type="ORF">QJ048_03225</name>
</gene>
<evidence type="ECO:0000256" key="1">
    <source>
        <dbReference type="ARBA" id="ARBA00005953"/>
    </source>
</evidence>
<dbReference type="RefSeq" id="WP_282332890.1">
    <property type="nucleotide sequence ID" value="NZ_JASBRG010000001.1"/>
</dbReference>
<reference evidence="3 4" key="1">
    <citation type="submission" date="2023-05" db="EMBL/GenBank/DDBJ databases">
        <title>Genome sequence of Pinibacter sp. MAH-24.</title>
        <authorList>
            <person name="Huq M.A."/>
        </authorList>
    </citation>
    <scope>NUCLEOTIDE SEQUENCE [LARGE SCALE GENOMIC DNA]</scope>
    <source>
        <strain evidence="3 4">MAH-24</strain>
    </source>
</reference>
<evidence type="ECO:0000256" key="2">
    <source>
        <dbReference type="ARBA" id="ARBA00022801"/>
    </source>
</evidence>
<dbReference type="Gene3D" id="3.10.129.10">
    <property type="entry name" value="Hotdog Thioesterase"/>
    <property type="match status" value="1"/>
</dbReference>
<accession>A0ABT6R8M1</accession>
<dbReference type="CDD" id="cd00586">
    <property type="entry name" value="4HBT"/>
    <property type="match status" value="1"/>
</dbReference>
<dbReference type="GO" id="GO:0016787">
    <property type="term" value="F:hydrolase activity"/>
    <property type="evidence" value="ECO:0007669"/>
    <property type="project" value="UniProtKB-KW"/>
</dbReference>
<dbReference type="EC" id="3.1.2.-" evidence="3"/>
<evidence type="ECO:0000313" key="3">
    <source>
        <dbReference type="EMBL" id="MDI3318765.1"/>
    </source>
</evidence>
<keyword evidence="4" id="KW-1185">Reference proteome</keyword>
<evidence type="ECO:0000313" key="4">
    <source>
        <dbReference type="Proteomes" id="UP001226434"/>
    </source>
</evidence>
<dbReference type="Pfam" id="PF13279">
    <property type="entry name" value="4HBT_2"/>
    <property type="match status" value="1"/>
</dbReference>